<feature type="domain" description="NB-ARC" evidence="5">
    <location>
        <begin position="365"/>
        <end position="531"/>
    </location>
</feature>
<dbReference type="InterPro" id="IPR032675">
    <property type="entry name" value="LRR_dom_sf"/>
</dbReference>
<protein>
    <submittedName>
        <fullName evidence="9">Uncharacterized protein</fullName>
    </submittedName>
</protein>
<dbReference type="Gene3D" id="1.10.10.10">
    <property type="entry name" value="Winged helix-like DNA-binding domain superfamily/Winged helix DNA-binding domain"/>
    <property type="match status" value="1"/>
</dbReference>
<dbReference type="Pfam" id="PF00931">
    <property type="entry name" value="NB-ARC"/>
    <property type="match status" value="1"/>
</dbReference>
<dbReference type="Proteomes" id="UP000467840">
    <property type="component" value="Chromosome 11"/>
</dbReference>
<feature type="compositionally biased region" description="Polar residues" evidence="4">
    <location>
        <begin position="330"/>
        <end position="341"/>
    </location>
</feature>
<feature type="domain" description="Disease resistance protein winged helix" evidence="7">
    <location>
        <begin position="616"/>
        <end position="684"/>
    </location>
</feature>
<dbReference type="PANTHER" id="PTHR23155">
    <property type="entry name" value="DISEASE RESISTANCE PROTEIN RP"/>
    <property type="match status" value="1"/>
</dbReference>
<dbReference type="InterPro" id="IPR055414">
    <property type="entry name" value="LRR_R13L4/SHOC2-like"/>
</dbReference>
<dbReference type="PANTHER" id="PTHR23155:SF955">
    <property type="entry name" value="AAA+ ATPASE DOMAIN-CONTAINING PROTEIN"/>
    <property type="match status" value="1"/>
</dbReference>
<evidence type="ECO:0000256" key="3">
    <source>
        <dbReference type="ARBA" id="ARBA00022821"/>
    </source>
</evidence>
<evidence type="ECO:0000259" key="6">
    <source>
        <dbReference type="Pfam" id="PF18052"/>
    </source>
</evidence>
<dbReference type="Gene3D" id="1.10.8.430">
    <property type="entry name" value="Helical domain of apoptotic protease-activating factors"/>
    <property type="match status" value="1"/>
</dbReference>
<evidence type="ECO:0000256" key="2">
    <source>
        <dbReference type="ARBA" id="ARBA00022741"/>
    </source>
</evidence>
<dbReference type="SUPFAM" id="SSF52540">
    <property type="entry name" value="P-loop containing nucleoside triphosphate hydrolases"/>
    <property type="match status" value="1"/>
</dbReference>
<keyword evidence="2" id="KW-0547">Nucleotide-binding</keyword>
<evidence type="ECO:0000256" key="1">
    <source>
        <dbReference type="ARBA" id="ARBA00022737"/>
    </source>
</evidence>
<dbReference type="InterPro" id="IPR044974">
    <property type="entry name" value="Disease_R_plants"/>
</dbReference>
<keyword evidence="1" id="KW-0677">Repeat</keyword>
<feature type="compositionally biased region" description="Pro residues" evidence="4">
    <location>
        <begin position="272"/>
        <end position="288"/>
    </location>
</feature>
<keyword evidence="3" id="KW-0611">Plant defense</keyword>
<dbReference type="AlphaFoldDB" id="A0A6A6NFB7"/>
<feature type="compositionally biased region" description="Acidic residues" evidence="4">
    <location>
        <begin position="308"/>
        <end position="322"/>
    </location>
</feature>
<dbReference type="Gene3D" id="3.40.50.300">
    <property type="entry name" value="P-loop containing nucleotide triphosphate hydrolases"/>
    <property type="match status" value="1"/>
</dbReference>
<evidence type="ECO:0000259" key="7">
    <source>
        <dbReference type="Pfam" id="PF23559"/>
    </source>
</evidence>
<comment type="caution">
    <text evidence="9">The sequence shown here is derived from an EMBL/GenBank/DDBJ whole genome shotgun (WGS) entry which is preliminary data.</text>
</comment>
<sequence length="1119" mass="127732">MDRKLVSSPVLWKLSDLLLNESVPFLGLEDQLESIESKLRDIVNSDFFDCKRDLVYDIEEVIDFLLQKAAHRSQTGTLFQYFLGFFDSIDQRTLRKKLDRIRLEIFRSTDKLSRRKVMESWPASSSSSSSSTRKQLDVGESIMSPVIRKVIALASHSQISPSVRRRARWVRDEMRFLHVFVKDLESKELRGEEMAWMEEVSLFSRSAEDVVGLFLSQWEQTQKSPFKHIASASCKFKSQRKLRKEMDQMKIKVQEIIKRFGKLPHQMYMPPPRFPPNLPPPPPIPFQPNFPGRFVPNIPGDATSLSSFDDDDFADEFDEIDDGTPPPPDEQSQQPGFNNFDGNAGASSSSSSRRAEQPDITGFDSNMDDIMELLLRGDPDCLTVSLLGMEGIGKTKLAKSIYENPAIRDHFPHRAWVSWVRDSNINRLMEQIVGPQYLNIRLVNGDWDDYLCRLRRMLNDYLMDKRYLIVIDGLSSKVLWNQLGAAFDGLSNGTRIIFISSKLGVTPESSERNFTYRLQLWSDDDSWALFVRSLNVNIPLELLELKKKAILRICGGLPKAIVKLAELLARENTFAEDWSRVIEKFNRDEGPWSGTLQEINKNLPLYLRRCLFYFRLFPEHYEIPVRRLIGLWVAEGFGHQSNDKESPERVSEKCLIELANWSTIQVTKKKLNGKFRTCRLPDALRVHWLLKTKEAKFLQDNGHIGGNLSTSSGTIYRLVDHLDRRHASFDHIHGDNATPSSLYSCYKDTVSFLSFDGQEGSRPGEDVGNFLQRCILSKCFSSLWVLDLEHVYKPKLPKAVGQLARLKYLGLRSTYLEMLPVFINKLPKLQTLDLKHTHINALPSSIWMMQELRHLFLDESSCCTFVSQPKGSCLVDLQTLWGAFVNEDSPVKDGLDTFLNVTKLGLTCKISEPSQNEAMSSQLDAVANWVLKLNHLQSLKLKSFNESGQPSDLHLESLADHMDLSSIHLVGNLRTQSLVSEFPQNLIELTLSASGLVEDPMQSLGRLPNLRNVRLFSGAYAGKKMVCTFGGFPKLQVLKVWELEQLEEWNVEEGALPSLKCLEIRSCRNLEMVPNGLQYVKTLCKLKLANMPVLSARIKDNQGEDWDKVAHVLHVYTES</sequence>
<dbReference type="InterPro" id="IPR027417">
    <property type="entry name" value="P-loop_NTPase"/>
</dbReference>
<feature type="region of interest" description="Disordered" evidence="4">
    <location>
        <begin position="272"/>
        <end position="363"/>
    </location>
</feature>
<dbReference type="InterPro" id="IPR041118">
    <property type="entry name" value="Rx_N"/>
</dbReference>
<accession>A0A6A6NFB7</accession>
<evidence type="ECO:0000256" key="4">
    <source>
        <dbReference type="SAM" id="MobiDB-lite"/>
    </source>
</evidence>
<dbReference type="EMBL" id="JAAGAX010000002">
    <property type="protein sequence ID" value="KAF2323805.1"/>
    <property type="molecule type" value="Genomic_DNA"/>
</dbReference>
<dbReference type="GO" id="GO:0043531">
    <property type="term" value="F:ADP binding"/>
    <property type="evidence" value="ECO:0007669"/>
    <property type="project" value="InterPro"/>
</dbReference>
<dbReference type="SUPFAM" id="SSF52058">
    <property type="entry name" value="L domain-like"/>
    <property type="match status" value="1"/>
</dbReference>
<evidence type="ECO:0000259" key="5">
    <source>
        <dbReference type="Pfam" id="PF00931"/>
    </source>
</evidence>
<dbReference type="InterPro" id="IPR036388">
    <property type="entry name" value="WH-like_DNA-bd_sf"/>
</dbReference>
<dbReference type="Pfam" id="PF23598">
    <property type="entry name" value="LRR_14"/>
    <property type="match status" value="1"/>
</dbReference>
<dbReference type="InterPro" id="IPR002182">
    <property type="entry name" value="NB-ARC"/>
</dbReference>
<evidence type="ECO:0000313" key="10">
    <source>
        <dbReference type="Proteomes" id="UP000467840"/>
    </source>
</evidence>
<dbReference type="SMR" id="A0A6A6NFB7"/>
<keyword evidence="10" id="KW-1185">Reference proteome</keyword>
<proteinExistence type="predicted"/>
<gene>
    <name evidence="9" type="ORF">GH714_037128</name>
</gene>
<dbReference type="Pfam" id="PF23559">
    <property type="entry name" value="WHD_DRP"/>
    <property type="match status" value="1"/>
</dbReference>
<dbReference type="InterPro" id="IPR058922">
    <property type="entry name" value="WHD_DRP"/>
</dbReference>
<name>A0A6A6NFB7_HEVBR</name>
<dbReference type="Pfam" id="PF18052">
    <property type="entry name" value="Rx_N"/>
    <property type="match status" value="1"/>
</dbReference>
<evidence type="ECO:0000259" key="8">
    <source>
        <dbReference type="Pfam" id="PF23598"/>
    </source>
</evidence>
<dbReference type="GO" id="GO:0098542">
    <property type="term" value="P:defense response to other organism"/>
    <property type="evidence" value="ECO:0007669"/>
    <property type="project" value="TreeGrafter"/>
</dbReference>
<evidence type="ECO:0000313" key="9">
    <source>
        <dbReference type="EMBL" id="KAF2323805.1"/>
    </source>
</evidence>
<feature type="domain" description="Disease resistance R13L4/SHOC-2-like LRR" evidence="8">
    <location>
        <begin position="778"/>
        <end position="1094"/>
    </location>
</feature>
<dbReference type="PRINTS" id="PR00364">
    <property type="entry name" value="DISEASERSIST"/>
</dbReference>
<reference evidence="9 10" key="1">
    <citation type="journal article" date="2020" name="Mol. Plant">
        <title>The Chromosome-Based Rubber Tree Genome Provides New Insights into Spurge Genome Evolution and Rubber Biosynthesis.</title>
        <authorList>
            <person name="Liu J."/>
            <person name="Shi C."/>
            <person name="Shi C.C."/>
            <person name="Li W."/>
            <person name="Zhang Q.J."/>
            <person name="Zhang Y."/>
            <person name="Li K."/>
            <person name="Lu H.F."/>
            <person name="Shi C."/>
            <person name="Zhu S.T."/>
            <person name="Xiao Z.Y."/>
            <person name="Nan H."/>
            <person name="Yue Y."/>
            <person name="Zhu X.G."/>
            <person name="Wu Y."/>
            <person name="Hong X.N."/>
            <person name="Fan G.Y."/>
            <person name="Tong Y."/>
            <person name="Zhang D."/>
            <person name="Mao C.L."/>
            <person name="Liu Y.L."/>
            <person name="Hao S.J."/>
            <person name="Liu W.Q."/>
            <person name="Lv M.Q."/>
            <person name="Zhang H.B."/>
            <person name="Liu Y."/>
            <person name="Hu-Tang G.R."/>
            <person name="Wang J.P."/>
            <person name="Wang J.H."/>
            <person name="Sun Y.H."/>
            <person name="Ni S.B."/>
            <person name="Chen W.B."/>
            <person name="Zhang X.C."/>
            <person name="Jiao Y.N."/>
            <person name="Eichler E.E."/>
            <person name="Li G.H."/>
            <person name="Liu X."/>
            <person name="Gao L.Z."/>
        </authorList>
    </citation>
    <scope>NUCLEOTIDE SEQUENCE [LARGE SCALE GENOMIC DNA]</scope>
    <source>
        <strain evidence="10">cv. GT1</strain>
        <tissue evidence="9">Leaf</tissue>
    </source>
</reference>
<dbReference type="Gene3D" id="3.80.10.10">
    <property type="entry name" value="Ribonuclease Inhibitor"/>
    <property type="match status" value="2"/>
</dbReference>
<feature type="domain" description="Disease resistance N-terminal" evidence="6">
    <location>
        <begin position="142"/>
        <end position="228"/>
    </location>
</feature>
<dbReference type="InterPro" id="IPR042197">
    <property type="entry name" value="Apaf_helical"/>
</dbReference>
<organism evidence="9 10">
    <name type="scientific">Hevea brasiliensis</name>
    <name type="common">Para rubber tree</name>
    <name type="synonym">Siphonia brasiliensis</name>
    <dbReference type="NCBI Taxonomy" id="3981"/>
    <lineage>
        <taxon>Eukaryota</taxon>
        <taxon>Viridiplantae</taxon>
        <taxon>Streptophyta</taxon>
        <taxon>Embryophyta</taxon>
        <taxon>Tracheophyta</taxon>
        <taxon>Spermatophyta</taxon>
        <taxon>Magnoliopsida</taxon>
        <taxon>eudicotyledons</taxon>
        <taxon>Gunneridae</taxon>
        <taxon>Pentapetalae</taxon>
        <taxon>rosids</taxon>
        <taxon>fabids</taxon>
        <taxon>Malpighiales</taxon>
        <taxon>Euphorbiaceae</taxon>
        <taxon>Crotonoideae</taxon>
        <taxon>Micrandreae</taxon>
        <taxon>Hevea</taxon>
    </lineage>
</organism>